<dbReference type="GO" id="GO:0006508">
    <property type="term" value="P:proteolysis"/>
    <property type="evidence" value="ECO:0007669"/>
    <property type="project" value="UniProtKB-KW"/>
</dbReference>
<reference evidence="2" key="1">
    <citation type="journal article" date="2019" name="Plant Biotechnol. J.">
        <title>Genome sequencing of the Australian wild diploid species Gossypium australe highlights disease resistance and delayed gland morphogenesis.</title>
        <authorList>
            <person name="Cai Y."/>
            <person name="Cai X."/>
            <person name="Wang Q."/>
            <person name="Wang P."/>
            <person name="Zhang Y."/>
            <person name="Cai C."/>
            <person name="Xu Y."/>
            <person name="Wang K."/>
            <person name="Zhou Z."/>
            <person name="Wang C."/>
            <person name="Geng S."/>
            <person name="Li B."/>
            <person name="Dong Q."/>
            <person name="Hou Y."/>
            <person name="Wang H."/>
            <person name="Ai P."/>
            <person name="Liu Z."/>
            <person name="Yi F."/>
            <person name="Sun M."/>
            <person name="An G."/>
            <person name="Cheng J."/>
            <person name="Zhang Y."/>
            <person name="Shi Q."/>
            <person name="Xie Y."/>
            <person name="Shi X."/>
            <person name="Chang Y."/>
            <person name="Huang F."/>
            <person name="Chen Y."/>
            <person name="Hong S."/>
            <person name="Mi L."/>
            <person name="Sun Q."/>
            <person name="Zhang L."/>
            <person name="Zhou B."/>
            <person name="Peng R."/>
            <person name="Zhang X."/>
            <person name="Liu F."/>
        </authorList>
    </citation>
    <scope>NUCLEOTIDE SEQUENCE [LARGE SCALE GENOMIC DNA]</scope>
    <source>
        <strain evidence="2">cv. PA1801</strain>
    </source>
</reference>
<protein>
    <submittedName>
        <fullName evidence="1">Gag protease polyprotein</fullName>
    </submittedName>
</protein>
<gene>
    <name evidence="1" type="ORF">EPI10_016034</name>
</gene>
<dbReference type="AlphaFoldDB" id="A0A5B6VMM2"/>
<dbReference type="PANTHER" id="PTHR15503">
    <property type="entry name" value="LDOC1 RELATED"/>
    <property type="match status" value="1"/>
</dbReference>
<dbReference type="GO" id="GO:0008233">
    <property type="term" value="F:peptidase activity"/>
    <property type="evidence" value="ECO:0007669"/>
    <property type="project" value="UniProtKB-KW"/>
</dbReference>
<dbReference type="Gene3D" id="3.10.10.10">
    <property type="entry name" value="HIV Type 1 Reverse Transcriptase, subunit A, domain 1"/>
    <property type="match status" value="1"/>
</dbReference>
<dbReference type="PANTHER" id="PTHR15503:SF45">
    <property type="entry name" value="RNA-DIRECTED DNA POLYMERASE HOMOLOG"/>
    <property type="match status" value="1"/>
</dbReference>
<evidence type="ECO:0000313" key="1">
    <source>
        <dbReference type="EMBL" id="KAA3470318.1"/>
    </source>
</evidence>
<dbReference type="EMBL" id="SMMG02000006">
    <property type="protein sequence ID" value="KAA3470318.1"/>
    <property type="molecule type" value="Genomic_DNA"/>
</dbReference>
<dbReference type="InterPro" id="IPR043502">
    <property type="entry name" value="DNA/RNA_pol_sf"/>
</dbReference>
<comment type="caution">
    <text evidence="1">The sequence shown here is derived from an EMBL/GenBank/DDBJ whole genome shotgun (WGS) entry which is preliminary data.</text>
</comment>
<proteinExistence type="predicted"/>
<evidence type="ECO:0000313" key="2">
    <source>
        <dbReference type="Proteomes" id="UP000325315"/>
    </source>
</evidence>
<organism evidence="1 2">
    <name type="scientific">Gossypium australe</name>
    <dbReference type="NCBI Taxonomy" id="47621"/>
    <lineage>
        <taxon>Eukaryota</taxon>
        <taxon>Viridiplantae</taxon>
        <taxon>Streptophyta</taxon>
        <taxon>Embryophyta</taxon>
        <taxon>Tracheophyta</taxon>
        <taxon>Spermatophyta</taxon>
        <taxon>Magnoliopsida</taxon>
        <taxon>eudicotyledons</taxon>
        <taxon>Gunneridae</taxon>
        <taxon>Pentapetalae</taxon>
        <taxon>rosids</taxon>
        <taxon>malvids</taxon>
        <taxon>Malvales</taxon>
        <taxon>Malvaceae</taxon>
        <taxon>Malvoideae</taxon>
        <taxon>Gossypium</taxon>
    </lineage>
</organism>
<dbReference type="OrthoDB" id="1002399at2759"/>
<dbReference type="Proteomes" id="UP000325315">
    <property type="component" value="Unassembled WGS sequence"/>
</dbReference>
<sequence length="96" mass="10860">MNGVPVVVSAMKAMNYVRKGCEAYLAYKVEFVPVVCEFPDVFLDELLGLPPNREIEFTMELVRGTTPISISPYRMAPMELKELKSQLQELTDRGFA</sequence>
<keyword evidence="1" id="KW-0378">Hydrolase</keyword>
<dbReference type="SUPFAM" id="SSF56672">
    <property type="entry name" value="DNA/RNA polymerases"/>
    <property type="match status" value="1"/>
</dbReference>
<keyword evidence="1" id="KW-0645">Protease</keyword>
<accession>A0A5B6VMM2</accession>
<dbReference type="InterPro" id="IPR032567">
    <property type="entry name" value="RTL1-rel"/>
</dbReference>
<name>A0A5B6VMM2_9ROSI</name>
<keyword evidence="2" id="KW-1185">Reference proteome</keyword>